<gene>
    <name evidence="1" type="ORF">CDEST_15437</name>
</gene>
<reference evidence="2" key="1">
    <citation type="journal article" date="2023" name="bioRxiv">
        <title>Complete genome of the Medicago anthracnose fungus, Colletotrichum destructivum, reveals a mini-chromosome-like region within a core chromosome.</title>
        <authorList>
            <person name="Lapalu N."/>
            <person name="Simon A."/>
            <person name="Lu A."/>
            <person name="Plaumann P.-L."/>
            <person name="Amselem J."/>
            <person name="Pigne S."/>
            <person name="Auger A."/>
            <person name="Koch C."/>
            <person name="Dallery J.-F."/>
            <person name="O'Connell R.J."/>
        </authorList>
    </citation>
    <scope>NUCLEOTIDE SEQUENCE [LARGE SCALE GENOMIC DNA]</scope>
    <source>
        <strain evidence="2">CBS 520.97</strain>
    </source>
</reference>
<protein>
    <submittedName>
        <fullName evidence="1">Uncharacterized protein</fullName>
    </submittedName>
</protein>
<sequence>MYVIRGAGGGGVGGETDVADGDEVWTASFFRDTLPLEAFHLHSLRLIFKRKPSFALLTQSHQEQLYPQSSLQSKELLRYYNCVTKSFPSMDERACRSTALILQNCAKVSRPYNWKNLRILNNISWRICQPPEEAVINNNGFSNRATVDDRETLLFDQTILWDSLPTVLCVEHWDDTLLCDDDEFEITIEGKSLNCVLDAIWGFYQTEDRFDGMMHTYFEGFSLRNNGKWDLCLVT</sequence>
<proteinExistence type="predicted"/>
<dbReference type="GeneID" id="87951937"/>
<dbReference type="RefSeq" id="XP_062787644.1">
    <property type="nucleotide sequence ID" value="XM_062931593.1"/>
</dbReference>
<dbReference type="KEGG" id="cdet:87951937"/>
<name>A0AAX4J4X3_9PEZI</name>
<keyword evidence="2" id="KW-1185">Reference proteome</keyword>
<organism evidence="1 2">
    <name type="scientific">Colletotrichum destructivum</name>
    <dbReference type="NCBI Taxonomy" id="34406"/>
    <lineage>
        <taxon>Eukaryota</taxon>
        <taxon>Fungi</taxon>
        <taxon>Dikarya</taxon>
        <taxon>Ascomycota</taxon>
        <taxon>Pezizomycotina</taxon>
        <taxon>Sordariomycetes</taxon>
        <taxon>Hypocreomycetidae</taxon>
        <taxon>Glomerellales</taxon>
        <taxon>Glomerellaceae</taxon>
        <taxon>Colletotrichum</taxon>
        <taxon>Colletotrichum destructivum species complex</taxon>
    </lineage>
</organism>
<evidence type="ECO:0000313" key="2">
    <source>
        <dbReference type="Proteomes" id="UP001322277"/>
    </source>
</evidence>
<dbReference type="Proteomes" id="UP001322277">
    <property type="component" value="Chromosome 11"/>
</dbReference>
<dbReference type="EMBL" id="CP137315">
    <property type="protein sequence ID" value="WQF90423.1"/>
    <property type="molecule type" value="Genomic_DNA"/>
</dbReference>
<dbReference type="AlphaFoldDB" id="A0AAX4J4X3"/>
<accession>A0AAX4J4X3</accession>
<evidence type="ECO:0000313" key="1">
    <source>
        <dbReference type="EMBL" id="WQF90423.1"/>
    </source>
</evidence>